<organism evidence="2 3">
    <name type="scientific">Arthrobacter mangrovi</name>
    <dbReference type="NCBI Taxonomy" id="2966350"/>
    <lineage>
        <taxon>Bacteria</taxon>
        <taxon>Bacillati</taxon>
        <taxon>Actinomycetota</taxon>
        <taxon>Actinomycetes</taxon>
        <taxon>Micrococcales</taxon>
        <taxon>Micrococcaceae</taxon>
        <taxon>Arthrobacter</taxon>
    </lineage>
</organism>
<comment type="caution">
    <text evidence="2">The sequence shown here is derived from an EMBL/GenBank/DDBJ whole genome shotgun (WGS) entry which is preliminary data.</text>
</comment>
<dbReference type="EMBL" id="BRVS01000004">
    <property type="protein sequence ID" value="GLB66434.1"/>
    <property type="molecule type" value="Genomic_DNA"/>
</dbReference>
<feature type="region of interest" description="Disordered" evidence="1">
    <location>
        <begin position="38"/>
        <end position="121"/>
    </location>
</feature>
<feature type="compositionally biased region" description="Basic and acidic residues" evidence="1">
    <location>
        <begin position="108"/>
        <end position="121"/>
    </location>
</feature>
<gene>
    <name evidence="2" type="ORF">AHIS1636_08730</name>
</gene>
<evidence type="ECO:0008006" key="4">
    <source>
        <dbReference type="Google" id="ProtNLM"/>
    </source>
</evidence>
<accession>A0ABQ5MR38</accession>
<sequence length="121" mass="12922">MMKKAVFLAGVGVGFLLGSRSGRESYEKVKTEAKKLWNDPKVQNKVSESTEWAKQKAPQVQEKVSEKAKEVFHKNDDGHGAGHAATGAAGTTSPGVTGTTSPNATGEFLRDPSRPDQDPLV</sequence>
<proteinExistence type="predicted"/>
<dbReference type="RefSeq" id="WP_264794600.1">
    <property type="nucleotide sequence ID" value="NZ_BRVS01000004.1"/>
</dbReference>
<evidence type="ECO:0000256" key="1">
    <source>
        <dbReference type="SAM" id="MobiDB-lite"/>
    </source>
</evidence>
<reference evidence="2 3" key="1">
    <citation type="journal article" date="2023" name="Int. J. Syst. Evol. Microbiol.">
        <title>Arthrobacter mangrovi sp. nov., an actinobacterium isolated from the rhizosphere of a mangrove.</title>
        <authorList>
            <person name="Hamada M."/>
            <person name="Saitou S."/>
            <person name="Enomoto N."/>
            <person name="Nanri K."/>
            <person name="Hidaka K."/>
            <person name="Miura T."/>
            <person name="Tamura T."/>
        </authorList>
    </citation>
    <scope>NUCLEOTIDE SEQUENCE [LARGE SCALE GENOMIC DNA]</scope>
    <source>
        <strain evidence="2 3">NBRC 112813</strain>
    </source>
</reference>
<name>A0ABQ5MR38_9MICC</name>
<feature type="compositionally biased region" description="Low complexity" evidence="1">
    <location>
        <begin position="82"/>
        <end position="102"/>
    </location>
</feature>
<keyword evidence="3" id="KW-1185">Reference proteome</keyword>
<feature type="compositionally biased region" description="Basic and acidic residues" evidence="1">
    <location>
        <begin position="63"/>
        <end position="80"/>
    </location>
</feature>
<evidence type="ECO:0000313" key="2">
    <source>
        <dbReference type="EMBL" id="GLB66434.1"/>
    </source>
</evidence>
<evidence type="ECO:0000313" key="3">
    <source>
        <dbReference type="Proteomes" id="UP001209654"/>
    </source>
</evidence>
<dbReference type="Proteomes" id="UP001209654">
    <property type="component" value="Unassembled WGS sequence"/>
</dbReference>
<protein>
    <recommendedName>
        <fullName evidence="4">YtxH domain-containing protein</fullName>
    </recommendedName>
</protein>